<name>A0A401GPD7_9APHY</name>
<keyword evidence="3" id="KW-1185">Reference proteome</keyword>
<organism evidence="2 3">
    <name type="scientific">Sparassis crispa</name>
    <dbReference type="NCBI Taxonomy" id="139825"/>
    <lineage>
        <taxon>Eukaryota</taxon>
        <taxon>Fungi</taxon>
        <taxon>Dikarya</taxon>
        <taxon>Basidiomycota</taxon>
        <taxon>Agaricomycotina</taxon>
        <taxon>Agaricomycetes</taxon>
        <taxon>Polyporales</taxon>
        <taxon>Sparassidaceae</taxon>
        <taxon>Sparassis</taxon>
    </lineage>
</organism>
<sequence>MSRRSAPGKSVTELWKAPQHEGRERGPTARGGAEGGQRWERGIEVRAVV</sequence>
<dbReference type="InParanoid" id="A0A401GPD7"/>
<evidence type="ECO:0000313" key="3">
    <source>
        <dbReference type="Proteomes" id="UP000287166"/>
    </source>
</evidence>
<feature type="compositionally biased region" description="Basic and acidic residues" evidence="1">
    <location>
        <begin position="37"/>
        <end position="49"/>
    </location>
</feature>
<dbReference type="EMBL" id="BFAD01000006">
    <property type="protein sequence ID" value="GBE84030.1"/>
    <property type="molecule type" value="Genomic_DNA"/>
</dbReference>
<dbReference type="GeneID" id="38780947"/>
<dbReference type="Proteomes" id="UP000287166">
    <property type="component" value="Unassembled WGS sequence"/>
</dbReference>
<accession>A0A401GPD7</accession>
<gene>
    <name evidence="2" type="ORF">SCP_0600070</name>
</gene>
<evidence type="ECO:0000256" key="1">
    <source>
        <dbReference type="SAM" id="MobiDB-lite"/>
    </source>
</evidence>
<feature type="region of interest" description="Disordered" evidence="1">
    <location>
        <begin position="1"/>
        <end position="49"/>
    </location>
</feature>
<protein>
    <submittedName>
        <fullName evidence="2">Uncharacterized protein</fullName>
    </submittedName>
</protein>
<reference evidence="2 3" key="1">
    <citation type="journal article" date="2018" name="Sci. Rep.">
        <title>Genome sequence of the cauliflower mushroom Sparassis crispa (Hanabiratake) and its association with beneficial usage.</title>
        <authorList>
            <person name="Kiyama R."/>
            <person name="Furutani Y."/>
            <person name="Kawaguchi K."/>
            <person name="Nakanishi T."/>
        </authorList>
    </citation>
    <scope>NUCLEOTIDE SEQUENCE [LARGE SCALE GENOMIC DNA]</scope>
</reference>
<comment type="caution">
    <text evidence="2">The sequence shown here is derived from an EMBL/GenBank/DDBJ whole genome shotgun (WGS) entry which is preliminary data.</text>
</comment>
<proteinExistence type="predicted"/>
<feature type="compositionally biased region" description="Basic and acidic residues" evidence="1">
    <location>
        <begin position="18"/>
        <end position="27"/>
    </location>
</feature>
<dbReference type="RefSeq" id="XP_027614943.1">
    <property type="nucleotide sequence ID" value="XM_027759142.1"/>
</dbReference>
<dbReference type="AlphaFoldDB" id="A0A401GPD7"/>
<evidence type="ECO:0000313" key="2">
    <source>
        <dbReference type="EMBL" id="GBE84030.1"/>
    </source>
</evidence>